<proteinExistence type="inferred from homology"/>
<comment type="similarity">
    <text evidence="5 14">Belongs to the class-IV pyridoxal-phosphate-dependent aminotransferase family.</text>
</comment>
<dbReference type="AlphaFoldDB" id="A0A6F8ZIN8"/>
<name>A0A6F8ZIN8_9FIRM</name>
<dbReference type="InterPro" id="IPR033939">
    <property type="entry name" value="BCAT_family"/>
</dbReference>
<dbReference type="SUPFAM" id="SSF56752">
    <property type="entry name" value="D-aminoacid aminotransferase-like PLP-dependent enzymes"/>
    <property type="match status" value="1"/>
</dbReference>
<dbReference type="NCBIfam" id="NF005146">
    <property type="entry name" value="PRK06606.1"/>
    <property type="match status" value="1"/>
</dbReference>
<dbReference type="NCBIfam" id="TIGR01122">
    <property type="entry name" value="ilvE_I"/>
    <property type="match status" value="1"/>
</dbReference>
<evidence type="ECO:0000256" key="10">
    <source>
        <dbReference type="ARBA" id="ARBA00023304"/>
    </source>
</evidence>
<dbReference type="InterPro" id="IPR050571">
    <property type="entry name" value="Class-IV_PLP-Dep_Aminotrnsfr"/>
</dbReference>
<dbReference type="GO" id="GO:0004084">
    <property type="term" value="F:branched-chain-amino-acid transaminase activity"/>
    <property type="evidence" value="ECO:0007669"/>
    <property type="project" value="UniProtKB-EC"/>
</dbReference>
<comment type="catalytic activity">
    <reaction evidence="13 14">
        <text>L-leucine + 2-oxoglutarate = 4-methyl-2-oxopentanoate + L-glutamate</text>
        <dbReference type="Rhea" id="RHEA:18321"/>
        <dbReference type="ChEBI" id="CHEBI:16810"/>
        <dbReference type="ChEBI" id="CHEBI:17865"/>
        <dbReference type="ChEBI" id="CHEBI:29985"/>
        <dbReference type="ChEBI" id="CHEBI:57427"/>
        <dbReference type="EC" id="2.6.1.42"/>
    </reaction>
</comment>
<dbReference type="EMBL" id="LR778114">
    <property type="protein sequence ID" value="CAB1129802.1"/>
    <property type="molecule type" value="Genomic_DNA"/>
</dbReference>
<dbReference type="FunFam" id="3.20.10.10:FF:000002">
    <property type="entry name" value="D-alanine aminotransferase"/>
    <property type="match status" value="1"/>
</dbReference>
<dbReference type="InterPro" id="IPR001544">
    <property type="entry name" value="Aminotrans_IV"/>
</dbReference>
<comment type="pathway">
    <text evidence="3 14">Amino-acid biosynthesis; L-valine biosynthesis; L-valine from pyruvate: step 4/4.</text>
</comment>
<comment type="catalytic activity">
    <reaction evidence="11 14">
        <text>L-valine + 2-oxoglutarate = 3-methyl-2-oxobutanoate + L-glutamate</text>
        <dbReference type="Rhea" id="RHEA:24813"/>
        <dbReference type="ChEBI" id="CHEBI:11851"/>
        <dbReference type="ChEBI" id="CHEBI:16810"/>
        <dbReference type="ChEBI" id="CHEBI:29985"/>
        <dbReference type="ChEBI" id="CHEBI:57762"/>
        <dbReference type="EC" id="2.6.1.42"/>
    </reaction>
</comment>
<evidence type="ECO:0000256" key="11">
    <source>
        <dbReference type="ARBA" id="ARBA00048212"/>
    </source>
</evidence>
<comment type="cofactor">
    <cofactor evidence="1 14">
        <name>pyridoxal 5'-phosphate</name>
        <dbReference type="ChEBI" id="CHEBI:597326"/>
    </cofactor>
</comment>
<keyword evidence="8 14" id="KW-0808">Transferase</keyword>
<evidence type="ECO:0000256" key="1">
    <source>
        <dbReference type="ARBA" id="ARBA00001933"/>
    </source>
</evidence>
<dbReference type="CDD" id="cd01557">
    <property type="entry name" value="BCAT_beta_family"/>
    <property type="match status" value="1"/>
</dbReference>
<evidence type="ECO:0000313" key="15">
    <source>
        <dbReference type="EMBL" id="CAB1129802.1"/>
    </source>
</evidence>
<dbReference type="UniPathway" id="UPA00047">
    <property type="reaction ID" value="UER00058"/>
</dbReference>
<dbReference type="UniPathway" id="UPA00049">
    <property type="reaction ID" value="UER00062"/>
</dbReference>
<evidence type="ECO:0000256" key="9">
    <source>
        <dbReference type="ARBA" id="ARBA00022898"/>
    </source>
</evidence>
<dbReference type="KEGG" id="hfv:R50_2305"/>
<comment type="catalytic activity">
    <reaction evidence="12 14">
        <text>L-isoleucine + 2-oxoglutarate = (S)-3-methyl-2-oxopentanoate + L-glutamate</text>
        <dbReference type="Rhea" id="RHEA:24801"/>
        <dbReference type="ChEBI" id="CHEBI:16810"/>
        <dbReference type="ChEBI" id="CHEBI:29985"/>
        <dbReference type="ChEBI" id="CHEBI:35146"/>
        <dbReference type="ChEBI" id="CHEBI:58045"/>
        <dbReference type="EC" id="2.6.1.42"/>
    </reaction>
</comment>
<dbReference type="Gene3D" id="3.30.470.10">
    <property type="match status" value="1"/>
</dbReference>
<dbReference type="EC" id="2.6.1.42" evidence="14"/>
<reference evidence="15 16" key="1">
    <citation type="submission" date="2020-02" db="EMBL/GenBank/DDBJ databases">
        <authorList>
            <person name="Hogendoorn C."/>
        </authorList>
    </citation>
    <scope>NUCLEOTIDE SEQUENCE [LARGE SCALE GENOMIC DNA]</scope>
    <source>
        <strain evidence="15">R501</strain>
    </source>
</reference>
<keyword evidence="9 14" id="KW-0663">Pyridoxal phosphate</keyword>
<keyword evidence="16" id="KW-1185">Reference proteome</keyword>
<dbReference type="UniPathway" id="UPA00048">
    <property type="reaction ID" value="UER00073"/>
</dbReference>
<evidence type="ECO:0000256" key="12">
    <source>
        <dbReference type="ARBA" id="ARBA00048798"/>
    </source>
</evidence>
<evidence type="ECO:0000256" key="7">
    <source>
        <dbReference type="ARBA" id="ARBA00022605"/>
    </source>
</evidence>
<evidence type="ECO:0000256" key="5">
    <source>
        <dbReference type="ARBA" id="ARBA00009320"/>
    </source>
</evidence>
<evidence type="ECO:0000256" key="13">
    <source>
        <dbReference type="ARBA" id="ARBA00049229"/>
    </source>
</evidence>
<dbReference type="InterPro" id="IPR005785">
    <property type="entry name" value="B_amino_transI"/>
</dbReference>
<evidence type="ECO:0000256" key="3">
    <source>
        <dbReference type="ARBA" id="ARBA00004931"/>
    </source>
</evidence>
<evidence type="ECO:0000256" key="2">
    <source>
        <dbReference type="ARBA" id="ARBA00004824"/>
    </source>
</evidence>
<keyword evidence="7 14" id="KW-0028">Amino-acid biosynthesis</keyword>
<comment type="pathway">
    <text evidence="2 14">Amino-acid biosynthesis; L-isoleucine biosynthesis; L-isoleucine from 2-oxobutanoate: step 4/4.</text>
</comment>
<evidence type="ECO:0000256" key="6">
    <source>
        <dbReference type="ARBA" id="ARBA00022576"/>
    </source>
</evidence>
<gene>
    <name evidence="14 15" type="primary">ilvE</name>
    <name evidence="15" type="ORF">R50_2305</name>
</gene>
<dbReference type="Gene3D" id="3.20.10.10">
    <property type="entry name" value="D-amino Acid Aminotransferase, subunit A, domain 2"/>
    <property type="match status" value="1"/>
</dbReference>
<organism evidence="15 16">
    <name type="scientific">Candidatus Hydrogenisulfobacillus filiaventi</name>
    <dbReference type="NCBI Taxonomy" id="2707344"/>
    <lineage>
        <taxon>Bacteria</taxon>
        <taxon>Bacillati</taxon>
        <taxon>Bacillota</taxon>
        <taxon>Clostridia</taxon>
        <taxon>Eubacteriales</taxon>
        <taxon>Clostridiales Family XVII. Incertae Sedis</taxon>
        <taxon>Candidatus Hydrogenisulfobacillus</taxon>
    </lineage>
</organism>
<evidence type="ECO:0000256" key="14">
    <source>
        <dbReference type="RuleBase" id="RU364094"/>
    </source>
</evidence>
<dbReference type="Proteomes" id="UP000503399">
    <property type="component" value="Chromosome"/>
</dbReference>
<evidence type="ECO:0000256" key="8">
    <source>
        <dbReference type="ARBA" id="ARBA00022679"/>
    </source>
</evidence>
<evidence type="ECO:0000256" key="4">
    <source>
        <dbReference type="ARBA" id="ARBA00005072"/>
    </source>
</evidence>
<protein>
    <recommendedName>
        <fullName evidence="14">Branched-chain-amino-acid aminotransferase</fullName>
        <shortName evidence="14">BCAT</shortName>
        <ecNumber evidence="14">2.6.1.42</ecNumber>
    </recommendedName>
</protein>
<dbReference type="InterPro" id="IPR043131">
    <property type="entry name" value="BCAT-like_N"/>
</dbReference>
<comment type="pathway">
    <text evidence="4 14">Amino-acid biosynthesis; L-leucine biosynthesis; L-leucine from 3-methyl-2-oxobutanoate: step 4/4.</text>
</comment>
<keyword evidence="10 14" id="KW-0100">Branched-chain amino acid biosynthesis</keyword>
<dbReference type="PANTHER" id="PTHR42743">
    <property type="entry name" value="AMINO-ACID AMINOTRANSFERASE"/>
    <property type="match status" value="1"/>
</dbReference>
<accession>A0A6F8ZIN8</accession>
<dbReference type="Pfam" id="PF01063">
    <property type="entry name" value="Aminotran_4"/>
    <property type="match status" value="1"/>
</dbReference>
<dbReference type="GO" id="GO:0009098">
    <property type="term" value="P:L-leucine biosynthetic process"/>
    <property type="evidence" value="ECO:0007669"/>
    <property type="project" value="UniProtKB-UniPathway"/>
</dbReference>
<comment type="function">
    <text evidence="14">Acts on leucine, isoleucine and valine.</text>
</comment>
<dbReference type="GO" id="GO:0009097">
    <property type="term" value="P:isoleucine biosynthetic process"/>
    <property type="evidence" value="ECO:0007669"/>
    <property type="project" value="UniProtKB-UniPathway"/>
</dbReference>
<sequence>MSYPAYFQRQFLPLDQAQVNIATHALNYGTGCFEGIRAYFNPDQGQLYIFRLREHYERFLNSCRIMRIDPGHTVEELMAVTVELLRRHPFQEDVYIRPLAFKADPVIKVTLDGIGDALGIFAVPLGDYLPTDGIRVTVSSWRRTDDNAIPARAKITGSYVNTALSVSDAHAGGYDDCIMLTEDGHVSEGSAANLLMVRDGRIATPPVTDNLLEGITRDSVLRLARDLGYAVEERHIDRTELFVADELMLTGTGVQVAPIVAVDGRPVGRGTVGPVAARLQAAYFDVVRGRDPRYGEWLTPVE</sequence>
<evidence type="ECO:0000313" key="16">
    <source>
        <dbReference type="Proteomes" id="UP000503399"/>
    </source>
</evidence>
<keyword evidence="6 14" id="KW-0032">Aminotransferase</keyword>
<dbReference type="InterPro" id="IPR036038">
    <property type="entry name" value="Aminotransferase-like"/>
</dbReference>
<dbReference type="PANTHER" id="PTHR42743:SF4">
    <property type="entry name" value="BRANCHED-CHAIN-AMINO-ACID AMINOTRANSFERASE-RELATED"/>
    <property type="match status" value="1"/>
</dbReference>
<dbReference type="GO" id="GO:0009099">
    <property type="term" value="P:L-valine biosynthetic process"/>
    <property type="evidence" value="ECO:0007669"/>
    <property type="project" value="UniProtKB-UniPathway"/>
</dbReference>
<dbReference type="InterPro" id="IPR043132">
    <property type="entry name" value="BCAT-like_C"/>
</dbReference>